<organism evidence="1 2">
    <name type="scientific">Candidatus Phosphoribacter hodrii</name>
    <dbReference type="NCBI Taxonomy" id="2953743"/>
    <lineage>
        <taxon>Bacteria</taxon>
        <taxon>Bacillati</taxon>
        <taxon>Actinomycetota</taxon>
        <taxon>Actinomycetes</taxon>
        <taxon>Micrococcales</taxon>
        <taxon>Dermatophilaceae</taxon>
        <taxon>Candidatus Phosphoribacter</taxon>
    </lineage>
</organism>
<comment type="caution">
    <text evidence="1">The sequence shown here is derived from an EMBL/GenBank/DDBJ whole genome shotgun (WGS) entry which is preliminary data.</text>
</comment>
<dbReference type="AlphaFoldDB" id="A0A934X2W3"/>
<sequence>MIFSPLAIFKASASCASPAAAGSQKKIWSIDLSVRYLPAMEGMLVPDDTGVGGSVGLLHCPGDARDVRRG</sequence>
<dbReference type="EMBL" id="JADIXZ010000002">
    <property type="protein sequence ID" value="MBK6299996.1"/>
    <property type="molecule type" value="Genomic_DNA"/>
</dbReference>
<proteinExistence type="predicted"/>
<gene>
    <name evidence="1" type="ORF">IPF40_02710</name>
</gene>
<dbReference type="Proteomes" id="UP000718281">
    <property type="component" value="Unassembled WGS sequence"/>
</dbReference>
<protein>
    <submittedName>
        <fullName evidence="1">Uncharacterized protein</fullName>
    </submittedName>
</protein>
<evidence type="ECO:0000313" key="2">
    <source>
        <dbReference type="Proteomes" id="UP000718281"/>
    </source>
</evidence>
<accession>A0A934X2W3</accession>
<name>A0A934X2W3_9MICO</name>
<reference evidence="1 2" key="1">
    <citation type="submission" date="2020-10" db="EMBL/GenBank/DDBJ databases">
        <title>Connecting structure to function with the recovery of over 1000 high-quality activated sludge metagenome-assembled genomes encoding full-length rRNA genes using long-read sequencing.</title>
        <authorList>
            <person name="Singleton C.M."/>
            <person name="Petriglieri F."/>
            <person name="Kristensen J.M."/>
            <person name="Kirkegaard R.H."/>
            <person name="Michaelsen T.Y."/>
            <person name="Andersen M.H."/>
            <person name="Karst S.M."/>
            <person name="Dueholm M.S."/>
            <person name="Nielsen P.H."/>
            <person name="Albertsen M."/>
        </authorList>
    </citation>
    <scope>NUCLEOTIDE SEQUENCE [LARGE SCALE GENOMIC DNA]</scope>
    <source>
        <strain evidence="1">AalE_18-Q3-R2-46_BAT3C.188</strain>
    </source>
</reference>
<evidence type="ECO:0000313" key="1">
    <source>
        <dbReference type="EMBL" id="MBK6299996.1"/>
    </source>
</evidence>